<comment type="caution">
    <text evidence="1">The sequence shown here is derived from an EMBL/GenBank/DDBJ whole genome shotgun (WGS) entry which is preliminary data.</text>
</comment>
<sequence>MDKSIQISNVCAMIYDFELSEWINPMNLKIAAYFEWIHCIYPIEMRYSEANINSGKLIVNIIQQSLE</sequence>
<accession>A0A1C1A2W9</accession>
<protein>
    <submittedName>
        <fullName evidence="1">Uncharacterized protein</fullName>
    </submittedName>
</protein>
<evidence type="ECO:0000313" key="2">
    <source>
        <dbReference type="Proteomes" id="UP000093309"/>
    </source>
</evidence>
<dbReference type="AlphaFoldDB" id="A0A1C1A2W9"/>
<dbReference type="EMBL" id="LYPC01000014">
    <property type="protein sequence ID" value="OCT14888.1"/>
    <property type="molecule type" value="Genomic_DNA"/>
</dbReference>
<evidence type="ECO:0000313" key="1">
    <source>
        <dbReference type="EMBL" id="OCT14888.1"/>
    </source>
</evidence>
<dbReference type="STRING" id="512399.A8709_12185"/>
<name>A0A1C1A2W9_9BACL</name>
<organism evidence="1 2">
    <name type="scientific">Paenibacillus pectinilyticus</name>
    <dbReference type="NCBI Taxonomy" id="512399"/>
    <lineage>
        <taxon>Bacteria</taxon>
        <taxon>Bacillati</taxon>
        <taxon>Bacillota</taxon>
        <taxon>Bacilli</taxon>
        <taxon>Bacillales</taxon>
        <taxon>Paenibacillaceae</taxon>
        <taxon>Paenibacillus</taxon>
    </lineage>
</organism>
<gene>
    <name evidence="1" type="ORF">A8709_12185</name>
</gene>
<reference evidence="2" key="1">
    <citation type="submission" date="2016-05" db="EMBL/GenBank/DDBJ databases">
        <title>Paenibacillus oryzae. sp. nov., isolated from the rice root.</title>
        <authorList>
            <person name="Zhang J."/>
            <person name="Zhang X."/>
        </authorList>
    </citation>
    <scope>NUCLEOTIDE SEQUENCE [LARGE SCALE GENOMIC DNA]</scope>
    <source>
        <strain evidence="2">KCTC13222</strain>
    </source>
</reference>
<keyword evidence="2" id="KW-1185">Reference proteome</keyword>
<proteinExistence type="predicted"/>
<dbReference type="Proteomes" id="UP000093309">
    <property type="component" value="Unassembled WGS sequence"/>
</dbReference>